<dbReference type="InterPro" id="IPR016188">
    <property type="entry name" value="PurM-like_N"/>
</dbReference>
<comment type="caution">
    <text evidence="5">The sequence shown here is derived from an EMBL/GenBank/DDBJ whole genome shotgun (WGS) entry which is preliminary data.</text>
</comment>
<gene>
    <name evidence="2 5" type="primary">thiL</name>
    <name evidence="5" type="ORF">GCM10009114_25210</name>
</gene>
<dbReference type="GO" id="GO:0016301">
    <property type="term" value="F:kinase activity"/>
    <property type="evidence" value="ECO:0007669"/>
    <property type="project" value="UniProtKB-KW"/>
</dbReference>
<comment type="similarity">
    <text evidence="2">Belongs to the thiamine-monophosphate kinase family.</text>
</comment>
<keyword evidence="2" id="KW-0460">Magnesium</keyword>
<feature type="binding site" evidence="2">
    <location>
        <position position="44"/>
    </location>
    <ligand>
        <name>Mg(2+)</name>
        <dbReference type="ChEBI" id="CHEBI:18420"/>
        <label>1</label>
    </ligand>
</feature>
<reference evidence="5 6" key="1">
    <citation type="journal article" date="2019" name="Int. J. Syst. Evol. Microbiol.">
        <title>The Global Catalogue of Microorganisms (GCM) 10K type strain sequencing project: providing services to taxonomists for standard genome sequencing and annotation.</title>
        <authorList>
            <consortium name="The Broad Institute Genomics Platform"/>
            <consortium name="The Broad Institute Genome Sequencing Center for Infectious Disease"/>
            <person name="Wu L."/>
            <person name="Ma J."/>
        </authorList>
    </citation>
    <scope>NUCLEOTIDE SEQUENCE [LARGE SCALE GENOMIC DNA]</scope>
    <source>
        <strain evidence="5 6">JCM 15896</strain>
    </source>
</reference>
<feature type="binding site" evidence="2">
    <location>
        <position position="211"/>
    </location>
    <ligand>
        <name>ATP</name>
        <dbReference type="ChEBI" id="CHEBI:30616"/>
    </ligand>
</feature>
<keyword evidence="2" id="KW-0067">ATP-binding</keyword>
<dbReference type="PANTHER" id="PTHR30270">
    <property type="entry name" value="THIAMINE-MONOPHOSPHATE KINASE"/>
    <property type="match status" value="1"/>
</dbReference>
<comment type="function">
    <text evidence="2">Catalyzes the ATP-dependent phosphorylation of thiamine-monophosphate (TMP) to form thiamine-pyrophosphate (TPP), the active form of vitamin B1.</text>
</comment>
<feature type="binding site" evidence="2">
    <location>
        <position position="260"/>
    </location>
    <ligand>
        <name>substrate</name>
    </ligand>
</feature>
<evidence type="ECO:0000256" key="1">
    <source>
        <dbReference type="ARBA" id="ARBA00022977"/>
    </source>
</evidence>
<dbReference type="Pfam" id="PF02769">
    <property type="entry name" value="AIRS_C"/>
    <property type="match status" value="1"/>
</dbReference>
<feature type="domain" description="PurM-like C-terminal" evidence="4">
    <location>
        <begin position="148"/>
        <end position="295"/>
    </location>
</feature>
<sequence length="320" mass="34858">MKEFDIIERFFNQKCHQRKDVIHGIGDDCAITRVPEGLNLAITTDTLISGVHFPIDTPPEAIAHKALAVNLSDLAAMGAEPAWYSLSLSLPEVDENWLEAFSTSLFELSRYYSIQLIGGDTVQGPLSVTITAHGFVPNESPLTRSGAKPGDMIYVSGTLGDAGVGLDIQKGKLIASEHCVQYLINRLYYPSPRLLAGTALRRIASSCIDLSDGLIRDIQHVLKASECGARIQVDKLPLSVALKESVDVEDAYSYALGAGDDYELLFTVSEENKGTLDIALANANISATCIGHITGIKQKLELRFEDQPYQSLRSGFEHFS</sequence>
<dbReference type="PIRSF" id="PIRSF005303">
    <property type="entry name" value="Thiam_monoph_kin"/>
    <property type="match status" value="1"/>
</dbReference>
<keyword evidence="6" id="KW-1185">Reference proteome</keyword>
<feature type="domain" description="PurM-like N-terminal" evidence="3">
    <location>
        <begin position="26"/>
        <end position="136"/>
    </location>
</feature>
<dbReference type="NCBIfam" id="TIGR01379">
    <property type="entry name" value="thiL"/>
    <property type="match status" value="1"/>
</dbReference>
<feature type="binding site" evidence="2">
    <location>
        <position position="73"/>
    </location>
    <ligand>
        <name>Mg(2+)</name>
        <dbReference type="ChEBI" id="CHEBI:18420"/>
        <label>3</label>
    </ligand>
</feature>
<accession>A0ABN1LME4</accession>
<dbReference type="EC" id="2.7.4.16" evidence="2"/>
<dbReference type="EMBL" id="BAAAFD010000007">
    <property type="protein sequence ID" value="GAA0857853.1"/>
    <property type="molecule type" value="Genomic_DNA"/>
</dbReference>
<feature type="binding site" evidence="2">
    <location>
        <position position="45"/>
    </location>
    <ligand>
        <name>Mg(2+)</name>
        <dbReference type="ChEBI" id="CHEBI:18420"/>
        <label>2</label>
    </ligand>
</feature>
<name>A0ABN1LME4_9ALTE</name>
<feature type="binding site" evidence="2">
    <location>
        <position position="144"/>
    </location>
    <ligand>
        <name>ATP</name>
        <dbReference type="ChEBI" id="CHEBI:30616"/>
    </ligand>
</feature>
<dbReference type="Proteomes" id="UP001500359">
    <property type="component" value="Unassembled WGS sequence"/>
</dbReference>
<keyword evidence="2" id="KW-0479">Metal-binding</keyword>
<comment type="caution">
    <text evidence="2">Lacks conserved residue(s) required for the propagation of feature annotation.</text>
</comment>
<feature type="binding site" evidence="2">
    <location>
        <begin position="119"/>
        <end position="120"/>
    </location>
    <ligand>
        <name>ATP</name>
        <dbReference type="ChEBI" id="CHEBI:30616"/>
    </ligand>
</feature>
<keyword evidence="2" id="KW-0808">Transferase</keyword>
<keyword evidence="2" id="KW-0547">Nucleotide-binding</keyword>
<evidence type="ECO:0000313" key="6">
    <source>
        <dbReference type="Proteomes" id="UP001500359"/>
    </source>
</evidence>
<dbReference type="SUPFAM" id="SSF55326">
    <property type="entry name" value="PurM N-terminal domain-like"/>
    <property type="match status" value="1"/>
</dbReference>
<organism evidence="5 6">
    <name type="scientific">Aliiglaciecola litoralis</name>
    <dbReference type="NCBI Taxonomy" id="582857"/>
    <lineage>
        <taxon>Bacteria</taxon>
        <taxon>Pseudomonadati</taxon>
        <taxon>Pseudomonadota</taxon>
        <taxon>Gammaproteobacteria</taxon>
        <taxon>Alteromonadales</taxon>
        <taxon>Alteromonadaceae</taxon>
        <taxon>Aliiglaciecola</taxon>
    </lineage>
</organism>
<dbReference type="SUPFAM" id="SSF56042">
    <property type="entry name" value="PurM C-terminal domain-like"/>
    <property type="match status" value="1"/>
</dbReference>
<feature type="binding site" evidence="2">
    <location>
        <position position="73"/>
    </location>
    <ligand>
        <name>Mg(2+)</name>
        <dbReference type="ChEBI" id="CHEBI:18420"/>
        <label>2</label>
    </ligand>
</feature>
<dbReference type="InterPro" id="IPR036921">
    <property type="entry name" value="PurM-like_N_sf"/>
</dbReference>
<evidence type="ECO:0000313" key="5">
    <source>
        <dbReference type="EMBL" id="GAA0857853.1"/>
    </source>
</evidence>
<proteinExistence type="inferred from homology"/>
<feature type="binding site" evidence="2">
    <location>
        <position position="316"/>
    </location>
    <ligand>
        <name>substrate</name>
    </ligand>
</feature>
<comment type="pathway">
    <text evidence="2">Cofactor biosynthesis; thiamine diphosphate biosynthesis; thiamine diphosphate from thiamine phosphate: step 1/1.</text>
</comment>
<comment type="miscellaneous">
    <text evidence="2">Reaction mechanism of ThiL seems to utilize a direct, inline transfer of the gamma-phosphate of ATP to TMP rather than a phosphorylated enzyme intermediate.</text>
</comment>
<dbReference type="RefSeq" id="WP_343860506.1">
    <property type="nucleotide sequence ID" value="NZ_BAAAFD010000007.1"/>
</dbReference>
<feature type="binding site" evidence="2">
    <location>
        <position position="28"/>
    </location>
    <ligand>
        <name>Mg(2+)</name>
        <dbReference type="ChEBI" id="CHEBI:18420"/>
        <label>4</label>
    </ligand>
</feature>
<feature type="binding site" evidence="2">
    <location>
        <position position="209"/>
    </location>
    <ligand>
        <name>Mg(2+)</name>
        <dbReference type="ChEBI" id="CHEBI:18420"/>
        <label>3</label>
    </ligand>
</feature>
<dbReference type="Gene3D" id="3.90.650.10">
    <property type="entry name" value="PurM-like C-terminal domain"/>
    <property type="match status" value="1"/>
</dbReference>
<feature type="binding site" evidence="2">
    <location>
        <position position="28"/>
    </location>
    <ligand>
        <name>Mg(2+)</name>
        <dbReference type="ChEBI" id="CHEBI:18420"/>
        <label>3</label>
    </ligand>
</feature>
<dbReference type="HAMAP" id="MF_02128">
    <property type="entry name" value="TMP_kinase"/>
    <property type="match status" value="1"/>
</dbReference>
<feature type="binding site" evidence="2">
    <location>
        <position position="73"/>
    </location>
    <ligand>
        <name>Mg(2+)</name>
        <dbReference type="ChEBI" id="CHEBI:18420"/>
        <label>4</label>
    </ligand>
</feature>
<evidence type="ECO:0000256" key="2">
    <source>
        <dbReference type="HAMAP-Rule" id="MF_02128"/>
    </source>
</evidence>
<keyword evidence="2 5" id="KW-0418">Kinase</keyword>
<dbReference type="CDD" id="cd02194">
    <property type="entry name" value="ThiL"/>
    <property type="match status" value="1"/>
</dbReference>
<feature type="binding site" evidence="2">
    <location>
        <position position="120"/>
    </location>
    <ligand>
        <name>Mg(2+)</name>
        <dbReference type="ChEBI" id="CHEBI:18420"/>
        <label>1</label>
    </ligand>
</feature>
<feature type="binding site" evidence="2">
    <location>
        <position position="52"/>
    </location>
    <ligand>
        <name>substrate</name>
    </ligand>
</feature>
<comment type="catalytic activity">
    <reaction evidence="2">
        <text>thiamine phosphate + ATP = thiamine diphosphate + ADP</text>
        <dbReference type="Rhea" id="RHEA:15913"/>
        <dbReference type="ChEBI" id="CHEBI:30616"/>
        <dbReference type="ChEBI" id="CHEBI:37575"/>
        <dbReference type="ChEBI" id="CHEBI:58937"/>
        <dbReference type="ChEBI" id="CHEBI:456216"/>
        <dbReference type="EC" id="2.7.4.16"/>
    </reaction>
</comment>
<dbReference type="InterPro" id="IPR006283">
    <property type="entry name" value="ThiL-like"/>
</dbReference>
<evidence type="ECO:0000259" key="4">
    <source>
        <dbReference type="Pfam" id="PF02769"/>
    </source>
</evidence>
<dbReference type="Pfam" id="PF00586">
    <property type="entry name" value="AIRS"/>
    <property type="match status" value="1"/>
</dbReference>
<feature type="binding site" evidence="2">
    <location>
        <position position="45"/>
    </location>
    <ligand>
        <name>Mg(2+)</name>
        <dbReference type="ChEBI" id="CHEBI:18420"/>
        <label>1</label>
    </ligand>
</feature>
<evidence type="ECO:0000259" key="3">
    <source>
        <dbReference type="Pfam" id="PF00586"/>
    </source>
</evidence>
<dbReference type="PANTHER" id="PTHR30270:SF0">
    <property type="entry name" value="THIAMINE-MONOPHOSPHATE KINASE"/>
    <property type="match status" value="1"/>
</dbReference>
<dbReference type="InterPro" id="IPR036676">
    <property type="entry name" value="PurM-like_C_sf"/>
</dbReference>
<feature type="binding site" evidence="2">
    <location>
        <position position="43"/>
    </location>
    <ligand>
        <name>Mg(2+)</name>
        <dbReference type="ChEBI" id="CHEBI:18420"/>
        <label>4</label>
    </ligand>
</feature>
<dbReference type="InterPro" id="IPR010918">
    <property type="entry name" value="PurM-like_C_dom"/>
</dbReference>
<protein>
    <recommendedName>
        <fullName evidence="2">Thiamine-monophosphate kinase</fullName>
        <shortName evidence="2">TMP kinase</shortName>
        <shortName evidence="2">Thiamine-phosphate kinase</shortName>
        <ecNumber evidence="2">2.7.4.16</ecNumber>
    </recommendedName>
</protein>
<dbReference type="Gene3D" id="3.30.1330.10">
    <property type="entry name" value="PurM-like, N-terminal domain"/>
    <property type="match status" value="1"/>
</dbReference>
<feature type="binding site" evidence="2">
    <location>
        <position position="212"/>
    </location>
    <ligand>
        <name>Mg(2+)</name>
        <dbReference type="ChEBI" id="CHEBI:18420"/>
        <label>5</label>
    </ligand>
</feature>
<keyword evidence="1 2" id="KW-0784">Thiamine biosynthesis</keyword>